<dbReference type="Proteomes" id="UP000885822">
    <property type="component" value="Unassembled WGS sequence"/>
</dbReference>
<dbReference type="Gene3D" id="3.20.10.10">
    <property type="entry name" value="D-amino Acid Aminotransferase, subunit A, domain 2"/>
    <property type="match status" value="1"/>
</dbReference>
<dbReference type="PANTHER" id="PTHR42743:SF2">
    <property type="entry name" value="AMINODEOXYCHORISMATE LYASE"/>
    <property type="match status" value="1"/>
</dbReference>
<evidence type="ECO:0000256" key="8">
    <source>
        <dbReference type="ARBA" id="ARBA00035676"/>
    </source>
</evidence>
<evidence type="ECO:0000256" key="5">
    <source>
        <dbReference type="ARBA" id="ARBA00022909"/>
    </source>
</evidence>
<evidence type="ECO:0000313" key="11">
    <source>
        <dbReference type="EMBL" id="HDK37506.1"/>
    </source>
</evidence>
<organism evidence="11">
    <name type="scientific">Thiolapillus brandeum</name>
    <dbReference type="NCBI Taxonomy" id="1076588"/>
    <lineage>
        <taxon>Bacteria</taxon>
        <taxon>Pseudomonadati</taxon>
        <taxon>Pseudomonadota</taxon>
        <taxon>Gammaproteobacteria</taxon>
        <taxon>Chromatiales</taxon>
        <taxon>Sedimenticolaceae</taxon>
        <taxon>Thiolapillus</taxon>
    </lineage>
</organism>
<proteinExistence type="inferred from homology"/>
<dbReference type="GO" id="GO:0005829">
    <property type="term" value="C:cytosol"/>
    <property type="evidence" value="ECO:0007669"/>
    <property type="project" value="TreeGrafter"/>
</dbReference>
<comment type="caution">
    <text evidence="11">The sequence shown here is derived from an EMBL/GenBank/DDBJ whole genome shotgun (WGS) entry which is preliminary data.</text>
</comment>
<evidence type="ECO:0000256" key="10">
    <source>
        <dbReference type="NCBIfam" id="TIGR03461"/>
    </source>
</evidence>
<dbReference type="Gene3D" id="3.30.470.10">
    <property type="match status" value="1"/>
</dbReference>
<dbReference type="InterPro" id="IPR050571">
    <property type="entry name" value="Class-IV_PLP-Dep_Aminotrnsfr"/>
</dbReference>
<reference evidence="11" key="1">
    <citation type="journal article" date="2020" name="mSystems">
        <title>Genome- and Community-Level Interaction Insights into Carbon Utilization and Element Cycling Functions of Hydrothermarchaeota in Hydrothermal Sediment.</title>
        <authorList>
            <person name="Zhou Z."/>
            <person name="Liu Y."/>
            <person name="Xu W."/>
            <person name="Pan J."/>
            <person name="Luo Z.H."/>
            <person name="Li M."/>
        </authorList>
    </citation>
    <scope>NUCLEOTIDE SEQUENCE [LARGE SCALE GENOMIC DNA]</scope>
    <source>
        <strain evidence="11">HyVt-26</strain>
    </source>
</reference>
<evidence type="ECO:0000256" key="2">
    <source>
        <dbReference type="ARBA" id="ARBA00009320"/>
    </source>
</evidence>
<dbReference type="InterPro" id="IPR036038">
    <property type="entry name" value="Aminotransferase-like"/>
</dbReference>
<dbReference type="AlphaFoldDB" id="A0A831K463"/>
<dbReference type="EMBL" id="DRCV01000029">
    <property type="protein sequence ID" value="HDK37506.1"/>
    <property type="molecule type" value="Genomic_DNA"/>
</dbReference>
<dbReference type="Pfam" id="PF01063">
    <property type="entry name" value="Aminotran_4"/>
    <property type="match status" value="1"/>
</dbReference>
<dbReference type="GO" id="GO:0008153">
    <property type="term" value="P:4-aminobenzoate biosynthetic process"/>
    <property type="evidence" value="ECO:0007669"/>
    <property type="project" value="UniProtKB-UniRule"/>
</dbReference>
<dbReference type="NCBIfam" id="TIGR03461">
    <property type="entry name" value="pabC_Proteo"/>
    <property type="match status" value="1"/>
</dbReference>
<dbReference type="InterPro" id="IPR017824">
    <property type="entry name" value="Aminodeoxychorismate_lyase_IV"/>
</dbReference>
<keyword evidence="5" id="KW-0289">Folate biosynthesis</keyword>
<accession>A0A831K463</accession>
<evidence type="ECO:0000256" key="4">
    <source>
        <dbReference type="ARBA" id="ARBA00022898"/>
    </source>
</evidence>
<dbReference type="InterPro" id="IPR043132">
    <property type="entry name" value="BCAT-like_C"/>
</dbReference>
<name>A0A831K463_9GAMM</name>
<evidence type="ECO:0000256" key="6">
    <source>
        <dbReference type="ARBA" id="ARBA00023239"/>
    </source>
</evidence>
<comment type="pathway">
    <text evidence="7">Cofactor biosynthesis; tetrahydrofolate biosynthesis; 4-aminobenzoate from chorismate: step 2/2.</text>
</comment>
<dbReference type="InterPro" id="IPR043131">
    <property type="entry name" value="BCAT-like_N"/>
</dbReference>
<dbReference type="GO" id="GO:0046656">
    <property type="term" value="P:folic acid biosynthetic process"/>
    <property type="evidence" value="ECO:0007669"/>
    <property type="project" value="UniProtKB-KW"/>
</dbReference>
<dbReference type="SUPFAM" id="SSF56752">
    <property type="entry name" value="D-aminoacid aminotransferase-like PLP-dependent enzymes"/>
    <property type="match status" value="1"/>
</dbReference>
<comment type="similarity">
    <text evidence="2">Belongs to the class-IV pyridoxal-phosphate-dependent aminotransferase family.</text>
</comment>
<dbReference type="EC" id="4.1.3.38" evidence="8 10"/>
<protein>
    <recommendedName>
        <fullName evidence="8 10">Aminodeoxychorismate lyase</fullName>
        <ecNumber evidence="8 10">4.1.3.38</ecNumber>
    </recommendedName>
</protein>
<comment type="catalytic activity">
    <reaction evidence="9">
        <text>4-amino-4-deoxychorismate = 4-aminobenzoate + pyruvate + H(+)</text>
        <dbReference type="Rhea" id="RHEA:16201"/>
        <dbReference type="ChEBI" id="CHEBI:15361"/>
        <dbReference type="ChEBI" id="CHEBI:15378"/>
        <dbReference type="ChEBI" id="CHEBI:17836"/>
        <dbReference type="ChEBI" id="CHEBI:58406"/>
        <dbReference type="EC" id="4.1.3.38"/>
    </reaction>
</comment>
<comment type="subunit">
    <text evidence="3">Homodimer.</text>
</comment>
<dbReference type="PANTHER" id="PTHR42743">
    <property type="entry name" value="AMINO-ACID AMINOTRANSFERASE"/>
    <property type="match status" value="1"/>
</dbReference>
<keyword evidence="6 11" id="KW-0456">Lyase</keyword>
<evidence type="ECO:0000256" key="3">
    <source>
        <dbReference type="ARBA" id="ARBA00011738"/>
    </source>
</evidence>
<keyword evidence="4" id="KW-0663">Pyridoxal phosphate</keyword>
<comment type="cofactor">
    <cofactor evidence="1">
        <name>pyridoxal 5'-phosphate</name>
        <dbReference type="ChEBI" id="CHEBI:597326"/>
    </cofactor>
</comment>
<evidence type="ECO:0000256" key="9">
    <source>
        <dbReference type="ARBA" id="ARBA00049529"/>
    </source>
</evidence>
<dbReference type="InterPro" id="IPR001544">
    <property type="entry name" value="Aminotrans_IV"/>
</dbReference>
<evidence type="ECO:0000256" key="1">
    <source>
        <dbReference type="ARBA" id="ARBA00001933"/>
    </source>
</evidence>
<dbReference type="GO" id="GO:0030170">
    <property type="term" value="F:pyridoxal phosphate binding"/>
    <property type="evidence" value="ECO:0007669"/>
    <property type="project" value="InterPro"/>
</dbReference>
<dbReference type="GO" id="GO:0008696">
    <property type="term" value="F:4-amino-4-deoxychorismate lyase activity"/>
    <property type="evidence" value="ECO:0007669"/>
    <property type="project" value="UniProtKB-UniRule"/>
</dbReference>
<gene>
    <name evidence="11" type="primary">pabC</name>
    <name evidence="11" type="ORF">ENG92_00605</name>
</gene>
<sequence>MSSPQRLISSALIGALVNGKSRHQVSILDRGLQFGDGLFETLAVVSNQPCLWDYHMQRLQQGCKRLSIIAPEAQLLEREAGQLVGGERQAVLKITITRGMSERGYMPTADSPPTRILSLFAWDGPSTENIKIAVSSRRLGSNPQLAGIKHLNRLDQVLACMECADDVQEALMLDQYNHVIEGMMSNLFFQRGQKLFTPSLTDSGVDGVVRQFILDRAKQQRLEIITGTFTLDQVLQSDALYLSSSLGGIRFVSEVVGHAWQPSASFHPLLRDIAADIFS</sequence>
<evidence type="ECO:0000256" key="7">
    <source>
        <dbReference type="ARBA" id="ARBA00035633"/>
    </source>
</evidence>